<keyword evidence="2" id="KW-0812">Transmembrane</keyword>
<organism evidence="3 4">
    <name type="scientific">Rhodotorula toruloides</name>
    <name type="common">Yeast</name>
    <name type="synonym">Rhodosporidium toruloides</name>
    <dbReference type="NCBI Taxonomy" id="5286"/>
    <lineage>
        <taxon>Eukaryota</taxon>
        <taxon>Fungi</taxon>
        <taxon>Dikarya</taxon>
        <taxon>Basidiomycota</taxon>
        <taxon>Pucciniomycotina</taxon>
        <taxon>Microbotryomycetes</taxon>
        <taxon>Sporidiobolales</taxon>
        <taxon>Sporidiobolaceae</taxon>
        <taxon>Rhodotorula</taxon>
    </lineage>
</organism>
<evidence type="ECO:0000313" key="3">
    <source>
        <dbReference type="EMBL" id="PRQ77140.1"/>
    </source>
</evidence>
<dbReference type="Proteomes" id="UP000239560">
    <property type="component" value="Unassembled WGS sequence"/>
</dbReference>
<evidence type="ECO:0000256" key="1">
    <source>
        <dbReference type="SAM" id="MobiDB-lite"/>
    </source>
</evidence>
<reference evidence="3 4" key="1">
    <citation type="journal article" date="2018" name="Elife">
        <title>Functional genomics of lipid metabolism in the oleaginous yeast Rhodosporidium toruloides.</title>
        <authorList>
            <person name="Coradetti S.T."/>
            <person name="Pinel D."/>
            <person name="Geiselman G."/>
            <person name="Ito M."/>
            <person name="Mondo S."/>
            <person name="Reilly M.C."/>
            <person name="Cheng Y.F."/>
            <person name="Bauer S."/>
            <person name="Grigoriev I."/>
            <person name="Gladden J.M."/>
            <person name="Simmons B.A."/>
            <person name="Brem R."/>
            <person name="Arkin A.P."/>
            <person name="Skerker J.M."/>
        </authorList>
    </citation>
    <scope>NUCLEOTIDE SEQUENCE [LARGE SCALE GENOMIC DNA]</scope>
    <source>
        <strain evidence="3 4">NBRC 0880</strain>
    </source>
</reference>
<evidence type="ECO:0000313" key="4">
    <source>
        <dbReference type="Proteomes" id="UP000239560"/>
    </source>
</evidence>
<dbReference type="EMBL" id="LCTV02000002">
    <property type="protein sequence ID" value="PRQ77140.1"/>
    <property type="molecule type" value="Genomic_DNA"/>
</dbReference>
<accession>A0A2T0AGN0</accession>
<protein>
    <submittedName>
        <fullName evidence="3">Uncharacterized protein</fullName>
    </submittedName>
</protein>
<keyword evidence="2" id="KW-1133">Transmembrane helix</keyword>
<sequence length="271" mass="29257">MRHEGIRTRRRATQLATPASCVDGPQPVASCQLLTPLKGVLRAYEGWCEANEKLFDEVVEGRVQPKKRIDGRSGAVAPLSTKRRQARPVQREPAERGGRGEPYLQLSLSPFTMPAFSGLQMLLYGAGCVYAGYKLCTSPAAFIAQLSPATRLIEEQTSLKAHKGGDDALALVGLLLLGLGYLYLWAVYTKDEKMKRNSTSGRLALALLSFWVCKNTPHGTSLVALFGGANLVAGVLMGLSVGFGDGNAVDLELKARAAARRRADEEAKKAR</sequence>
<dbReference type="AlphaFoldDB" id="A0A2T0AGN0"/>
<dbReference type="OrthoDB" id="2527629at2759"/>
<comment type="caution">
    <text evidence="3">The sequence shown here is derived from an EMBL/GenBank/DDBJ whole genome shotgun (WGS) entry which is preliminary data.</text>
</comment>
<feature type="region of interest" description="Disordered" evidence="1">
    <location>
        <begin position="69"/>
        <end position="101"/>
    </location>
</feature>
<evidence type="ECO:0000256" key="2">
    <source>
        <dbReference type="SAM" id="Phobius"/>
    </source>
</evidence>
<gene>
    <name evidence="3" type="ORF">AAT19DRAFT_12558</name>
</gene>
<feature type="transmembrane region" description="Helical" evidence="2">
    <location>
        <begin position="168"/>
        <end position="188"/>
    </location>
</feature>
<keyword evidence="2" id="KW-0472">Membrane</keyword>
<feature type="compositionally biased region" description="Basic and acidic residues" evidence="1">
    <location>
        <begin position="89"/>
        <end position="99"/>
    </location>
</feature>
<proteinExistence type="predicted"/>
<name>A0A2T0AGN0_RHOTO</name>
<feature type="transmembrane region" description="Helical" evidence="2">
    <location>
        <begin position="222"/>
        <end position="244"/>
    </location>
</feature>